<feature type="binding site" evidence="11">
    <location>
        <position position="124"/>
    </location>
    <ligand>
        <name>Zn(2+)</name>
        <dbReference type="ChEBI" id="CHEBI:29105"/>
    </ligand>
</feature>
<evidence type="ECO:0000256" key="11">
    <source>
        <dbReference type="PIRSR" id="PIRSR602124-2"/>
    </source>
</evidence>
<dbReference type="OrthoDB" id="10249250at2759"/>
<reference evidence="14 15" key="1">
    <citation type="journal article" date="2019" name="Fungal Biol. Biotechnol.">
        <title>Draft genome sequence of fastidious pathogen Ceratobasidium theobromae, which causes vascular-streak dieback in Theobroma cacao.</title>
        <authorList>
            <person name="Ali S.S."/>
            <person name="Asman A."/>
            <person name="Shao J."/>
            <person name="Firmansyah A.P."/>
            <person name="Susilo A.W."/>
            <person name="Rosmana A."/>
            <person name="McMahon P."/>
            <person name="Junaid M."/>
            <person name="Guest D."/>
            <person name="Kheng T.Y."/>
            <person name="Meinhardt L.W."/>
            <person name="Bailey B.A."/>
        </authorList>
    </citation>
    <scope>NUCLEOTIDE SEQUENCE [LARGE SCALE GENOMIC DNA]</scope>
    <source>
        <strain evidence="14 15">CT2</strain>
    </source>
</reference>
<dbReference type="PROSITE" id="PS51359">
    <property type="entry name" value="COX5B_2"/>
    <property type="match status" value="1"/>
</dbReference>
<evidence type="ECO:0000256" key="3">
    <source>
        <dbReference type="ARBA" id="ARBA00022723"/>
    </source>
</evidence>
<evidence type="ECO:0000256" key="7">
    <source>
        <dbReference type="ARBA" id="ARBA00023128"/>
    </source>
</evidence>
<evidence type="ECO:0000256" key="8">
    <source>
        <dbReference type="ARBA" id="ARBA00023136"/>
    </source>
</evidence>
<evidence type="ECO:0000256" key="12">
    <source>
        <dbReference type="SAM" id="MobiDB-lite"/>
    </source>
</evidence>
<evidence type="ECO:0000256" key="1">
    <source>
        <dbReference type="ARBA" id="ARBA00004443"/>
    </source>
</evidence>
<dbReference type="InterPro" id="IPR036972">
    <property type="entry name" value="Cyt_c_oxidase_su5b_sf"/>
</dbReference>
<feature type="domain" description="C2H2-type" evidence="13">
    <location>
        <begin position="121"/>
        <end position="142"/>
    </location>
</feature>
<dbReference type="InterPro" id="IPR013087">
    <property type="entry name" value="Znf_C2H2_type"/>
</dbReference>
<keyword evidence="8" id="KW-0472">Membrane</keyword>
<dbReference type="AlphaFoldDB" id="A0A5N5QIZ8"/>
<evidence type="ECO:0000256" key="5">
    <source>
        <dbReference type="ARBA" id="ARBA00022833"/>
    </source>
</evidence>
<keyword evidence="7" id="KW-0496">Mitochondrion</keyword>
<dbReference type="GO" id="GO:0046872">
    <property type="term" value="F:metal ion binding"/>
    <property type="evidence" value="ECO:0007669"/>
    <property type="project" value="UniProtKB-KW"/>
</dbReference>
<keyword evidence="3 11" id="KW-0479">Metal-binding</keyword>
<evidence type="ECO:0000313" key="14">
    <source>
        <dbReference type="EMBL" id="KAB5591725.1"/>
    </source>
</evidence>
<dbReference type="EMBL" id="SSOP01000092">
    <property type="protein sequence ID" value="KAB5591725.1"/>
    <property type="molecule type" value="Genomic_DNA"/>
</dbReference>
<keyword evidence="15" id="KW-1185">Reference proteome</keyword>
<comment type="caution">
    <text evidence="14">The sequence shown here is derived from an EMBL/GenBank/DDBJ whole genome shotgun (WGS) entry which is preliminary data.</text>
</comment>
<feature type="binding site" evidence="11">
    <location>
        <position position="121"/>
    </location>
    <ligand>
        <name>Zn(2+)</name>
        <dbReference type="ChEBI" id="CHEBI:29105"/>
    </ligand>
</feature>
<comment type="subcellular location">
    <subcellularLocation>
        <location evidence="1">Mitochondrion inner membrane</location>
        <topology evidence="1">Peripheral membrane protein</topology>
        <orientation evidence="1">Matrix side</orientation>
    </subcellularLocation>
</comment>
<dbReference type="GO" id="GO:0006123">
    <property type="term" value="P:mitochondrial electron transport, cytochrome c to oxygen"/>
    <property type="evidence" value="ECO:0007669"/>
    <property type="project" value="InterPro"/>
</dbReference>
<keyword evidence="4" id="KW-0999">Mitochondrion inner membrane</keyword>
<keyword evidence="6" id="KW-0809">Transit peptide</keyword>
<dbReference type="Pfam" id="PF01215">
    <property type="entry name" value="COX5B"/>
    <property type="match status" value="1"/>
</dbReference>
<dbReference type="FunFam" id="2.60.11.10:FF:000003">
    <property type="entry name" value="Cytochrome c oxidase subunit IV"/>
    <property type="match status" value="1"/>
</dbReference>
<protein>
    <recommendedName>
        <fullName evidence="10">Cytochrome c oxidase subunit 4, mitochondrial</fullName>
    </recommendedName>
    <alternativeName>
        <fullName evidence="9">Cytochrome c oxidase polypeptide IV</fullName>
    </alternativeName>
</protein>
<accession>A0A5N5QIZ8</accession>
<evidence type="ECO:0000256" key="6">
    <source>
        <dbReference type="ARBA" id="ARBA00022946"/>
    </source>
</evidence>
<dbReference type="PANTHER" id="PTHR10122:SF0">
    <property type="entry name" value="CYTOCHROME C OXIDASE SUBUNIT 5B, ISOFORM A-RELATED"/>
    <property type="match status" value="1"/>
</dbReference>
<comment type="similarity">
    <text evidence="2">Belongs to the cytochrome c oxidase subunit 5B family.</text>
</comment>
<feature type="region of interest" description="Disordered" evidence="12">
    <location>
        <begin position="29"/>
        <end position="48"/>
    </location>
</feature>
<evidence type="ECO:0000256" key="10">
    <source>
        <dbReference type="ARBA" id="ARBA00070613"/>
    </source>
</evidence>
<dbReference type="InterPro" id="IPR002124">
    <property type="entry name" value="Cyt_c_oxidase_su5b"/>
</dbReference>
<dbReference type="GO" id="GO:0045277">
    <property type="term" value="C:respiratory chain complex IV"/>
    <property type="evidence" value="ECO:0007669"/>
    <property type="project" value="InterPro"/>
</dbReference>
<feature type="binding site" evidence="11">
    <location>
        <position position="105"/>
    </location>
    <ligand>
        <name>Zn(2+)</name>
        <dbReference type="ChEBI" id="CHEBI:29105"/>
    </ligand>
</feature>
<name>A0A5N5QIZ8_9AGAM</name>
<keyword evidence="5 11" id="KW-0862">Zinc</keyword>
<evidence type="ECO:0000313" key="15">
    <source>
        <dbReference type="Proteomes" id="UP000383932"/>
    </source>
</evidence>
<proteinExistence type="inferred from homology"/>
<evidence type="ECO:0000256" key="4">
    <source>
        <dbReference type="ARBA" id="ARBA00022792"/>
    </source>
</evidence>
<dbReference type="Gene3D" id="2.60.11.10">
    <property type="entry name" value="Cytochrome c oxidase, subunit Vb"/>
    <property type="match status" value="1"/>
</dbReference>
<dbReference type="SUPFAM" id="SSF57802">
    <property type="entry name" value="Rubredoxin-like"/>
    <property type="match status" value="1"/>
</dbReference>
<organism evidence="14 15">
    <name type="scientific">Ceratobasidium theobromae</name>
    <dbReference type="NCBI Taxonomy" id="1582974"/>
    <lineage>
        <taxon>Eukaryota</taxon>
        <taxon>Fungi</taxon>
        <taxon>Dikarya</taxon>
        <taxon>Basidiomycota</taxon>
        <taxon>Agaricomycotina</taxon>
        <taxon>Agaricomycetes</taxon>
        <taxon>Cantharellales</taxon>
        <taxon>Ceratobasidiaceae</taxon>
        <taxon>Ceratobasidium</taxon>
    </lineage>
</organism>
<dbReference type="GO" id="GO:0005743">
    <property type="term" value="C:mitochondrial inner membrane"/>
    <property type="evidence" value="ECO:0007669"/>
    <property type="project" value="UniProtKB-SubCell"/>
</dbReference>
<evidence type="ECO:0000256" key="9">
    <source>
        <dbReference type="ARBA" id="ARBA00031366"/>
    </source>
</evidence>
<sequence>MFAAVRSVSFRPLARTLVTTPRVFAGHKPPSLIGEGAKPGEVPTDENHSTGLERLELLGKMEGIDVFDMNPLEMTRMGTLQDPIKIYSLAPERHVGCTGYPADSHDTIWLTVNQHLKNHRCPECGCVYTLDFHGDPHAHEHH</sequence>
<dbReference type="CDD" id="cd00924">
    <property type="entry name" value="Cyt_c_Oxidase_Vb"/>
    <property type="match status" value="1"/>
</dbReference>
<feature type="binding site" evidence="11">
    <location>
        <position position="97"/>
    </location>
    <ligand>
        <name>Zn(2+)</name>
        <dbReference type="ChEBI" id="CHEBI:29105"/>
    </ligand>
</feature>
<evidence type="ECO:0000256" key="2">
    <source>
        <dbReference type="ARBA" id="ARBA00010292"/>
    </source>
</evidence>
<dbReference type="Proteomes" id="UP000383932">
    <property type="component" value="Unassembled WGS sequence"/>
</dbReference>
<gene>
    <name evidence="14" type="ORF">CTheo_4839</name>
</gene>
<evidence type="ECO:0000259" key="13">
    <source>
        <dbReference type="PROSITE" id="PS00028"/>
    </source>
</evidence>
<dbReference type="PROSITE" id="PS00028">
    <property type="entry name" value="ZINC_FINGER_C2H2_1"/>
    <property type="match status" value="1"/>
</dbReference>
<dbReference type="PANTHER" id="PTHR10122">
    <property type="entry name" value="CYTOCHROME C OXIDASE SUBUNIT 5B, MITOCHONDRIAL"/>
    <property type="match status" value="1"/>
</dbReference>